<dbReference type="EMBL" id="VIWO01000018">
    <property type="protein sequence ID" value="TWF31749.1"/>
    <property type="molecule type" value="Genomic_DNA"/>
</dbReference>
<sequence length="187" mass="20870">MKKLCCSLIVMFITVVCHAQLVVSDPTMAGLTLAQKATTVKQLEEAARQTIQLSKTYEQIKKGVELYEKVSNKLQDAEQVQDLFNKQTSLIIRAGDAIKSIGKMKNPSASSVSDYRRNINTVIDNNRANLTMLTNLLTDGFFKMSDEGRLKLIMELKDRTERATRSINSYQSAYEATSGAKKLLQGL</sequence>
<gene>
    <name evidence="2" type="ORF">FHW36_11843</name>
</gene>
<dbReference type="Proteomes" id="UP000320811">
    <property type="component" value="Unassembled WGS sequence"/>
</dbReference>
<evidence type="ECO:0000256" key="1">
    <source>
        <dbReference type="SAM" id="SignalP"/>
    </source>
</evidence>
<evidence type="ECO:0000313" key="2">
    <source>
        <dbReference type="EMBL" id="TWF31749.1"/>
    </source>
</evidence>
<dbReference type="RefSeq" id="WP_145675306.1">
    <property type="nucleotide sequence ID" value="NZ_VIWO01000018.1"/>
</dbReference>
<keyword evidence="1" id="KW-0732">Signal</keyword>
<protein>
    <submittedName>
        <fullName evidence="2">Uncharacterized protein</fullName>
    </submittedName>
</protein>
<evidence type="ECO:0000313" key="3">
    <source>
        <dbReference type="Proteomes" id="UP000320811"/>
    </source>
</evidence>
<reference evidence="2 3" key="1">
    <citation type="submission" date="2019-06" db="EMBL/GenBank/DDBJ databases">
        <title>Sorghum-associated microbial communities from plants grown in Nebraska, USA.</title>
        <authorList>
            <person name="Schachtman D."/>
        </authorList>
    </citation>
    <scope>NUCLEOTIDE SEQUENCE [LARGE SCALE GENOMIC DNA]</scope>
    <source>
        <strain evidence="2 3">1209</strain>
    </source>
</reference>
<dbReference type="AlphaFoldDB" id="A0A561P0T9"/>
<feature type="signal peptide" evidence="1">
    <location>
        <begin position="1"/>
        <end position="19"/>
    </location>
</feature>
<dbReference type="OrthoDB" id="1256416at2"/>
<organism evidence="2 3">
    <name type="scientific">Chitinophaga polysaccharea</name>
    <dbReference type="NCBI Taxonomy" id="1293035"/>
    <lineage>
        <taxon>Bacteria</taxon>
        <taxon>Pseudomonadati</taxon>
        <taxon>Bacteroidota</taxon>
        <taxon>Chitinophagia</taxon>
        <taxon>Chitinophagales</taxon>
        <taxon>Chitinophagaceae</taxon>
        <taxon>Chitinophaga</taxon>
    </lineage>
</organism>
<comment type="caution">
    <text evidence="2">The sequence shown here is derived from an EMBL/GenBank/DDBJ whole genome shotgun (WGS) entry which is preliminary data.</text>
</comment>
<accession>A0A561P0T9</accession>
<feature type="chain" id="PRO_5022108493" evidence="1">
    <location>
        <begin position="20"/>
        <end position="187"/>
    </location>
</feature>
<keyword evidence="3" id="KW-1185">Reference proteome</keyword>
<name>A0A561P0T9_9BACT</name>
<proteinExistence type="predicted"/>